<dbReference type="Pfam" id="PF02936">
    <property type="entry name" value="COX4"/>
    <property type="match status" value="1"/>
</dbReference>
<keyword evidence="2 9" id="KW-0812">Transmembrane</keyword>
<keyword evidence="8 9" id="KW-0472">Membrane</keyword>
<evidence type="ECO:0000256" key="4">
    <source>
        <dbReference type="ARBA" id="ARBA00022946"/>
    </source>
</evidence>
<comment type="subcellular location">
    <subcellularLocation>
        <location evidence="1">Mitochondrion inner membrane</location>
        <topology evidence="1">Single-pass membrane protein</topology>
    </subcellularLocation>
</comment>
<evidence type="ECO:0000256" key="9">
    <source>
        <dbReference type="SAM" id="Phobius"/>
    </source>
</evidence>
<evidence type="ECO:0000313" key="11">
    <source>
        <dbReference type="Proteomes" id="UP000054560"/>
    </source>
</evidence>
<evidence type="ECO:0000256" key="6">
    <source>
        <dbReference type="ARBA" id="ARBA00023002"/>
    </source>
</evidence>
<feature type="transmembrane region" description="Helical" evidence="9">
    <location>
        <begin position="76"/>
        <end position="95"/>
    </location>
</feature>
<organism evidence="10 11">
    <name type="scientific">Sphaeroforma arctica JP610</name>
    <dbReference type="NCBI Taxonomy" id="667725"/>
    <lineage>
        <taxon>Eukaryota</taxon>
        <taxon>Ichthyosporea</taxon>
        <taxon>Ichthyophonida</taxon>
        <taxon>Sphaeroforma</taxon>
    </lineage>
</organism>
<dbReference type="GO" id="GO:0005743">
    <property type="term" value="C:mitochondrial inner membrane"/>
    <property type="evidence" value="ECO:0007669"/>
    <property type="project" value="UniProtKB-SubCell"/>
</dbReference>
<keyword evidence="5 9" id="KW-1133">Transmembrane helix</keyword>
<keyword evidence="11" id="KW-1185">Reference proteome</keyword>
<name>A0A0L0GEJ6_9EUKA</name>
<sequence length="136" mass="14654">MSASRFQIAARRALTARNVMTKRSDVAVNADVAKLDSLAKGDWKGLSIAEKQALYRHDYSVTRAEAGASTPGEKQFVIGGIFAVMAVSAVIFQGVRTLTGNPLPHTHSKEWTDATKEKLIAQNANPISGISSKQQK</sequence>
<dbReference type="RefSeq" id="XP_014160565.1">
    <property type="nucleotide sequence ID" value="XM_014305090.1"/>
</dbReference>
<dbReference type="Gene3D" id="1.10.442.10">
    <property type="entry name" value="Cytochrome c oxidase subunit IV"/>
    <property type="match status" value="1"/>
</dbReference>
<accession>A0A0L0GEJ6</accession>
<dbReference type="Proteomes" id="UP000054560">
    <property type="component" value="Unassembled WGS sequence"/>
</dbReference>
<evidence type="ECO:0000256" key="8">
    <source>
        <dbReference type="ARBA" id="ARBA00023136"/>
    </source>
</evidence>
<dbReference type="OrthoDB" id="186013at2759"/>
<evidence type="ECO:0000313" key="10">
    <source>
        <dbReference type="EMBL" id="KNC86663.1"/>
    </source>
</evidence>
<dbReference type="AlphaFoldDB" id="A0A0L0GEJ6"/>
<protein>
    <submittedName>
        <fullName evidence="10">Cytochrome c oxidase subunit IV</fullName>
    </submittedName>
</protein>
<evidence type="ECO:0000256" key="5">
    <source>
        <dbReference type="ARBA" id="ARBA00022989"/>
    </source>
</evidence>
<gene>
    <name evidence="10" type="ORF">SARC_01200</name>
</gene>
<reference evidence="10 11" key="1">
    <citation type="submission" date="2011-02" db="EMBL/GenBank/DDBJ databases">
        <title>The Genome Sequence of Sphaeroforma arctica JP610.</title>
        <authorList>
            <consortium name="The Broad Institute Genome Sequencing Platform"/>
            <person name="Russ C."/>
            <person name="Cuomo C."/>
            <person name="Young S.K."/>
            <person name="Zeng Q."/>
            <person name="Gargeya S."/>
            <person name="Alvarado L."/>
            <person name="Berlin A."/>
            <person name="Chapman S.B."/>
            <person name="Chen Z."/>
            <person name="Freedman E."/>
            <person name="Gellesch M."/>
            <person name="Goldberg J."/>
            <person name="Griggs A."/>
            <person name="Gujja S."/>
            <person name="Heilman E."/>
            <person name="Heiman D."/>
            <person name="Howarth C."/>
            <person name="Mehta T."/>
            <person name="Neiman D."/>
            <person name="Pearson M."/>
            <person name="Roberts A."/>
            <person name="Saif S."/>
            <person name="Shea T."/>
            <person name="Shenoy N."/>
            <person name="Sisk P."/>
            <person name="Stolte C."/>
            <person name="Sykes S."/>
            <person name="White J."/>
            <person name="Yandava C."/>
            <person name="Burger G."/>
            <person name="Gray M.W."/>
            <person name="Holland P.W.H."/>
            <person name="King N."/>
            <person name="Lang F.B.F."/>
            <person name="Roger A.J."/>
            <person name="Ruiz-Trillo I."/>
            <person name="Haas B."/>
            <person name="Nusbaum C."/>
            <person name="Birren B."/>
        </authorList>
    </citation>
    <scope>NUCLEOTIDE SEQUENCE [LARGE SCALE GENOMIC DNA]</scope>
    <source>
        <strain evidence="10 11">JP610</strain>
    </source>
</reference>
<dbReference type="STRING" id="667725.A0A0L0GEJ6"/>
<evidence type="ECO:0000256" key="2">
    <source>
        <dbReference type="ARBA" id="ARBA00022692"/>
    </source>
</evidence>
<dbReference type="EMBL" id="KQ241642">
    <property type="protein sequence ID" value="KNC86663.1"/>
    <property type="molecule type" value="Genomic_DNA"/>
</dbReference>
<keyword evidence="3" id="KW-0999">Mitochondrion inner membrane</keyword>
<dbReference type="GO" id="GO:0016491">
    <property type="term" value="F:oxidoreductase activity"/>
    <property type="evidence" value="ECO:0007669"/>
    <property type="project" value="UniProtKB-KW"/>
</dbReference>
<dbReference type="InterPro" id="IPR036639">
    <property type="entry name" value="Cyt_c_oxidase_su4_sf"/>
</dbReference>
<dbReference type="PANTHER" id="PTHR10707:SF10">
    <property type="entry name" value="CYTOCHROME C OXIDASE SUBUNIT 4"/>
    <property type="match status" value="1"/>
</dbReference>
<dbReference type="GO" id="GO:0006123">
    <property type="term" value="P:mitochondrial electron transport, cytochrome c to oxygen"/>
    <property type="evidence" value="ECO:0007669"/>
    <property type="project" value="InterPro"/>
</dbReference>
<keyword evidence="7" id="KW-0496">Mitochondrion</keyword>
<evidence type="ECO:0000256" key="3">
    <source>
        <dbReference type="ARBA" id="ARBA00022792"/>
    </source>
</evidence>
<dbReference type="PANTHER" id="PTHR10707">
    <property type="entry name" value="CYTOCHROME C OXIDASE SUBUNIT IV"/>
    <property type="match status" value="1"/>
</dbReference>
<dbReference type="GeneID" id="25901704"/>
<keyword evidence="4" id="KW-0809">Transit peptide</keyword>
<dbReference type="GO" id="GO:0045277">
    <property type="term" value="C:respiratory chain complex IV"/>
    <property type="evidence" value="ECO:0007669"/>
    <property type="project" value="InterPro"/>
</dbReference>
<proteinExistence type="predicted"/>
<evidence type="ECO:0000256" key="1">
    <source>
        <dbReference type="ARBA" id="ARBA00004434"/>
    </source>
</evidence>
<keyword evidence="6" id="KW-0560">Oxidoreductase</keyword>
<evidence type="ECO:0000256" key="7">
    <source>
        <dbReference type="ARBA" id="ARBA00023128"/>
    </source>
</evidence>
<dbReference type="SUPFAM" id="SSF81406">
    <property type="entry name" value="Mitochondrial cytochrome c oxidase subunit IV"/>
    <property type="match status" value="1"/>
</dbReference>
<dbReference type="InterPro" id="IPR004203">
    <property type="entry name" value="Cyt_c_oxidase_su4_fam"/>
</dbReference>